<dbReference type="PANTHER" id="PTHR43475">
    <property type="entry name" value="METHYLTHIORIBOSE-1-PHOSPHATE ISOMERASE"/>
    <property type="match status" value="1"/>
</dbReference>
<dbReference type="FunFam" id="3.40.50.10470:FF:000006">
    <property type="entry name" value="Methylthioribose-1-phosphate isomerase"/>
    <property type="match status" value="1"/>
</dbReference>
<evidence type="ECO:0000256" key="3">
    <source>
        <dbReference type="HAMAP-Rule" id="MF_01678"/>
    </source>
</evidence>
<dbReference type="NCBIfam" id="TIGR00512">
    <property type="entry name" value="salvage_mtnA"/>
    <property type="match status" value="1"/>
</dbReference>
<dbReference type="HAMAP" id="MF_01678">
    <property type="entry name" value="Salvage_MtnA"/>
    <property type="match status" value="1"/>
</dbReference>
<dbReference type="InterPro" id="IPR000649">
    <property type="entry name" value="IF-2B-related"/>
</dbReference>
<reference evidence="4 5" key="1">
    <citation type="journal article" date="2016" name="Nat. Commun.">
        <title>Thousands of microbial genomes shed light on interconnected biogeochemical processes in an aquifer system.</title>
        <authorList>
            <person name="Anantharaman K."/>
            <person name="Brown C.T."/>
            <person name="Hug L.A."/>
            <person name="Sharon I."/>
            <person name="Castelle C.J."/>
            <person name="Probst A.J."/>
            <person name="Thomas B.C."/>
            <person name="Singh A."/>
            <person name="Wilkins M.J."/>
            <person name="Karaoz U."/>
            <person name="Brodie E.L."/>
            <person name="Williams K.H."/>
            <person name="Hubbard S.S."/>
            <person name="Banfield J.F."/>
        </authorList>
    </citation>
    <scope>NUCLEOTIDE SEQUENCE [LARGE SCALE GENOMIC DNA]</scope>
</reference>
<accession>A0A1F4SJT6</accession>
<dbReference type="InterPro" id="IPR037171">
    <property type="entry name" value="NagB/RpiA_transferase-like"/>
</dbReference>
<dbReference type="Pfam" id="PF01008">
    <property type="entry name" value="IF-2B"/>
    <property type="match status" value="1"/>
</dbReference>
<comment type="catalytic activity">
    <reaction evidence="2 3">
        <text>5-(methylsulfanyl)-alpha-D-ribose 1-phosphate = 5-(methylsulfanyl)-D-ribulose 1-phosphate</text>
        <dbReference type="Rhea" id="RHEA:19989"/>
        <dbReference type="ChEBI" id="CHEBI:58533"/>
        <dbReference type="ChEBI" id="CHEBI:58548"/>
        <dbReference type="EC" id="5.3.1.23"/>
    </reaction>
</comment>
<comment type="function">
    <text evidence="3">Catalyzes the interconversion of methylthioribose-1-phosphate (MTR-1-P) into methylthioribulose-1-phosphate (MTRu-1-P).</text>
</comment>
<comment type="pathway">
    <text evidence="3">Amino-acid biosynthesis; L-methionine biosynthesis via salvage pathway; L-methionine from S-methyl-5-thio-alpha-D-ribose 1-phosphate: step 1/6.</text>
</comment>
<dbReference type="InterPro" id="IPR042529">
    <property type="entry name" value="IF_2B-like_C"/>
</dbReference>
<dbReference type="AlphaFoldDB" id="A0A1F4SJT6"/>
<dbReference type="SUPFAM" id="SSF100950">
    <property type="entry name" value="NagB/RpiA/CoA transferase-like"/>
    <property type="match status" value="1"/>
</dbReference>
<dbReference type="InterPro" id="IPR011559">
    <property type="entry name" value="Initiation_fac_2B_a/b/d"/>
</dbReference>
<dbReference type="NCBIfam" id="TIGR00524">
    <property type="entry name" value="eIF-2B_rel"/>
    <property type="match status" value="1"/>
</dbReference>
<comment type="caution">
    <text evidence="4">The sequence shown here is derived from an EMBL/GenBank/DDBJ whole genome shotgun (WGS) entry which is preliminary data.</text>
</comment>
<dbReference type="EC" id="5.3.1.23" evidence="3"/>
<sequence length="351" mass="38787">MKVNGKHYKTVWMKGNFVYLIEQNLLPFQFKVFKSKTYKETCHAIKTMIVRGAGAIGATAGFAMAQGLLEAPKKGFWRYAQKAKIEIEATRPTAQNLFFAVNRVFNSAKSSKDPVKAGIDEAQRIAKEDEESCKTIGKLGNELIKDGFSIETHCNAGWLAFVDYGTALSPIYAAKRAGKKVFVYVDETRPRGQGARLTAWELQNENIPHAILPDNAGAHIMSLGKVDLIIVGADRIAANGDTANKIGTLEKAICAKEYGIPFYVTAPTSTFDLNCTKGEDIIIEERSEEEVLYQTGLLPNKKRERILVCSPYSHAINPAFDVTPAKYITGIITEKGIVKPMKEAIKKLFSK</sequence>
<dbReference type="GO" id="GO:0046523">
    <property type="term" value="F:S-methyl-5-thioribose-1-phosphate isomerase activity"/>
    <property type="evidence" value="ECO:0007669"/>
    <property type="project" value="UniProtKB-UniRule"/>
</dbReference>
<feature type="binding site" evidence="3">
    <location>
        <begin position="51"/>
        <end position="53"/>
    </location>
    <ligand>
        <name>substrate</name>
    </ligand>
</feature>
<dbReference type="PANTHER" id="PTHR43475:SF1">
    <property type="entry name" value="METHYLTHIORIBOSE-1-PHOSPHATE ISOMERASE"/>
    <property type="match status" value="1"/>
</dbReference>
<feature type="active site" description="Proton donor" evidence="3">
    <location>
        <position position="234"/>
    </location>
</feature>
<feature type="binding site" evidence="3">
    <location>
        <position position="91"/>
    </location>
    <ligand>
        <name>substrate</name>
    </ligand>
</feature>
<feature type="site" description="Transition state stabilizer" evidence="3">
    <location>
        <position position="154"/>
    </location>
</feature>
<evidence type="ECO:0000313" key="5">
    <source>
        <dbReference type="Proteomes" id="UP000178417"/>
    </source>
</evidence>
<feature type="binding site" evidence="3">
    <location>
        <position position="193"/>
    </location>
    <ligand>
        <name>substrate</name>
    </ligand>
</feature>
<dbReference type="Gene3D" id="1.20.120.420">
    <property type="entry name" value="translation initiation factor eif-2b, domain 1"/>
    <property type="match status" value="1"/>
</dbReference>
<dbReference type="GO" id="GO:0019509">
    <property type="term" value="P:L-methionine salvage from methylthioadenosine"/>
    <property type="evidence" value="ECO:0007669"/>
    <property type="project" value="UniProtKB-UniRule"/>
</dbReference>
<gene>
    <name evidence="3" type="primary">mtnA</name>
    <name evidence="4" type="ORF">A2310_08695</name>
</gene>
<dbReference type="UniPathway" id="UPA00904">
    <property type="reaction ID" value="UER00874"/>
</dbReference>
<dbReference type="NCBIfam" id="NF004326">
    <property type="entry name" value="PRK05720.1"/>
    <property type="match status" value="1"/>
</dbReference>
<keyword evidence="3" id="KW-0028">Amino-acid biosynthesis</keyword>
<dbReference type="InterPro" id="IPR027363">
    <property type="entry name" value="M1Pi_N"/>
</dbReference>
<comment type="similarity">
    <text evidence="3">Belongs to the EIF-2B alpha/beta/delta subunits family. MtnA subfamily.</text>
</comment>
<dbReference type="Proteomes" id="UP000178417">
    <property type="component" value="Unassembled WGS sequence"/>
</dbReference>
<protein>
    <recommendedName>
        <fullName evidence="3">Methylthioribose-1-phosphate isomerase</fullName>
        <shortName evidence="3">M1Pi</shortName>
        <shortName evidence="3">MTR-1-P isomerase</shortName>
        <ecNumber evidence="3">5.3.1.23</ecNumber>
    </recommendedName>
    <alternativeName>
        <fullName evidence="3">S-methyl-5-thioribose-1-phosphate isomerase</fullName>
    </alternativeName>
</protein>
<dbReference type="EMBL" id="MEUB01000055">
    <property type="protein sequence ID" value="OGC19943.1"/>
    <property type="molecule type" value="Genomic_DNA"/>
</dbReference>
<name>A0A1F4SJT6_UNCSA</name>
<evidence type="ECO:0000313" key="4">
    <source>
        <dbReference type="EMBL" id="OGC19943.1"/>
    </source>
</evidence>
<organism evidence="4 5">
    <name type="scientific">candidate division WOR-1 bacterium RIFOXYB2_FULL_37_13</name>
    <dbReference type="NCBI Taxonomy" id="1802579"/>
    <lineage>
        <taxon>Bacteria</taxon>
        <taxon>Bacillati</taxon>
        <taxon>Saganbacteria</taxon>
    </lineage>
</organism>
<dbReference type="STRING" id="1802579.A2310_08695"/>
<evidence type="ECO:0000256" key="1">
    <source>
        <dbReference type="ARBA" id="ARBA00023235"/>
    </source>
</evidence>
<dbReference type="Gene3D" id="3.40.50.10470">
    <property type="entry name" value="Translation initiation factor eif-2b, domain 2"/>
    <property type="match status" value="1"/>
</dbReference>
<proteinExistence type="inferred from homology"/>
<evidence type="ECO:0000256" key="2">
    <source>
        <dbReference type="ARBA" id="ARBA00052401"/>
    </source>
</evidence>
<dbReference type="InterPro" id="IPR005251">
    <property type="entry name" value="IF-M1Pi"/>
</dbReference>
<feature type="binding site" evidence="3">
    <location>
        <begin position="244"/>
        <end position="245"/>
    </location>
    <ligand>
        <name>substrate</name>
    </ligand>
</feature>
<keyword evidence="1 3" id="KW-0413">Isomerase</keyword>
<keyword evidence="3" id="KW-0486">Methionine biosynthesis</keyword>